<accession>S2JZX9</accession>
<dbReference type="Proteomes" id="UP000014254">
    <property type="component" value="Unassembled WGS sequence"/>
</dbReference>
<organism evidence="2 3">
    <name type="scientific">Mucor circinelloides f. circinelloides (strain 1006PhL)</name>
    <name type="common">Mucormycosis agent</name>
    <name type="synonym">Calyptromyces circinelloides</name>
    <dbReference type="NCBI Taxonomy" id="1220926"/>
    <lineage>
        <taxon>Eukaryota</taxon>
        <taxon>Fungi</taxon>
        <taxon>Fungi incertae sedis</taxon>
        <taxon>Mucoromycota</taxon>
        <taxon>Mucoromycotina</taxon>
        <taxon>Mucoromycetes</taxon>
        <taxon>Mucorales</taxon>
        <taxon>Mucorineae</taxon>
        <taxon>Mucoraceae</taxon>
        <taxon>Mucor</taxon>
    </lineage>
</organism>
<name>S2JZX9_MUCC1</name>
<keyword evidence="3" id="KW-1185">Reference proteome</keyword>
<reference evidence="3" key="1">
    <citation type="submission" date="2013-05" db="EMBL/GenBank/DDBJ databases">
        <title>The Genome sequence of Mucor circinelloides f. circinelloides 1006PhL.</title>
        <authorList>
            <consortium name="The Broad Institute Genomics Platform"/>
            <person name="Cuomo C."/>
            <person name="Earl A."/>
            <person name="Findley K."/>
            <person name="Lee S.C."/>
            <person name="Walker B."/>
            <person name="Young S."/>
            <person name="Zeng Q."/>
            <person name="Gargeya S."/>
            <person name="Fitzgerald M."/>
            <person name="Haas B."/>
            <person name="Abouelleil A."/>
            <person name="Allen A.W."/>
            <person name="Alvarado L."/>
            <person name="Arachchi H.M."/>
            <person name="Berlin A.M."/>
            <person name="Chapman S.B."/>
            <person name="Gainer-Dewar J."/>
            <person name="Goldberg J."/>
            <person name="Griggs A."/>
            <person name="Gujja S."/>
            <person name="Hansen M."/>
            <person name="Howarth C."/>
            <person name="Imamovic A."/>
            <person name="Ireland A."/>
            <person name="Larimer J."/>
            <person name="McCowan C."/>
            <person name="Murphy C."/>
            <person name="Pearson M."/>
            <person name="Poon T.W."/>
            <person name="Priest M."/>
            <person name="Roberts A."/>
            <person name="Saif S."/>
            <person name="Shea T."/>
            <person name="Sisk P."/>
            <person name="Sykes S."/>
            <person name="Wortman J."/>
            <person name="Nusbaum C."/>
            <person name="Birren B."/>
        </authorList>
    </citation>
    <scope>NUCLEOTIDE SEQUENCE [LARGE SCALE GENOMIC DNA]</scope>
    <source>
        <strain evidence="3">1006PhL</strain>
    </source>
</reference>
<gene>
    <name evidence="2" type="ORF">HMPREF1544_07850</name>
</gene>
<evidence type="ECO:0000313" key="2">
    <source>
        <dbReference type="EMBL" id="EPB85390.1"/>
    </source>
</evidence>
<sequence>MSLTPRYLVEYLEQAGLPSFVSLYKTETSKKRTRLIFAGSSTREEEDVRGSIHDAYRHHLWSNTHLLSYRGRIAVKKRHLSEDDSLDVGNADRRGEHNPDVTNTHNNEEDQDPQSNALPAELYPLFCEKDEDLNLIDCENALDWMAVNPNDSYDSADAHPNRQYDVNYVKKGDLEWDAPADDSLTSKLCKYRRVRIKGPKKNRFLLGIRLLSILNIFPHVHLQDYYSTCKVKRLSESR</sequence>
<dbReference type="InParanoid" id="S2JZX9"/>
<protein>
    <submittedName>
        <fullName evidence="2">Uncharacterized protein</fullName>
    </submittedName>
</protein>
<feature type="region of interest" description="Disordered" evidence="1">
    <location>
        <begin position="84"/>
        <end position="116"/>
    </location>
</feature>
<evidence type="ECO:0000256" key="1">
    <source>
        <dbReference type="SAM" id="MobiDB-lite"/>
    </source>
</evidence>
<feature type="compositionally biased region" description="Basic and acidic residues" evidence="1">
    <location>
        <begin position="90"/>
        <end position="99"/>
    </location>
</feature>
<dbReference type="OrthoDB" id="10269537at2759"/>
<dbReference type="EMBL" id="KE124013">
    <property type="protein sequence ID" value="EPB85390.1"/>
    <property type="molecule type" value="Genomic_DNA"/>
</dbReference>
<dbReference type="AlphaFoldDB" id="S2JZX9"/>
<proteinExistence type="predicted"/>
<evidence type="ECO:0000313" key="3">
    <source>
        <dbReference type="Proteomes" id="UP000014254"/>
    </source>
</evidence>
<dbReference type="VEuPathDB" id="FungiDB:HMPREF1544_07850"/>